<feature type="transmembrane region" description="Helical" evidence="13">
    <location>
        <begin position="32"/>
        <end position="54"/>
    </location>
</feature>
<keyword evidence="15" id="KW-1185">Reference proteome</keyword>
<keyword evidence="4 12" id="KW-0894">Sodium channel</keyword>
<keyword evidence="11 12" id="KW-0407">Ion channel</keyword>
<evidence type="ECO:0000256" key="8">
    <source>
        <dbReference type="ARBA" id="ARBA00023065"/>
    </source>
</evidence>
<keyword evidence="3 12" id="KW-0813">Transport</keyword>
<dbReference type="Proteomes" id="UP001107558">
    <property type="component" value="Chromosome 1"/>
</dbReference>
<proteinExistence type="inferred from homology"/>
<evidence type="ECO:0000256" key="3">
    <source>
        <dbReference type="ARBA" id="ARBA00022448"/>
    </source>
</evidence>
<keyword evidence="8 12" id="KW-0406">Ion transport</keyword>
<evidence type="ECO:0000256" key="6">
    <source>
        <dbReference type="ARBA" id="ARBA00022989"/>
    </source>
</evidence>
<dbReference type="PANTHER" id="PTHR11690:SF288">
    <property type="entry name" value="AMILORIDE-SENSITIVE NA+ CHANNEL-RELATED"/>
    <property type="match status" value="1"/>
</dbReference>
<dbReference type="PANTHER" id="PTHR11690">
    <property type="entry name" value="AMILORIDE-SENSITIVE SODIUM CHANNEL-RELATED"/>
    <property type="match status" value="1"/>
</dbReference>
<keyword evidence="7" id="KW-0915">Sodium</keyword>
<evidence type="ECO:0000256" key="10">
    <source>
        <dbReference type="ARBA" id="ARBA00023201"/>
    </source>
</evidence>
<dbReference type="Gene3D" id="1.10.287.770">
    <property type="entry name" value="YojJ-like"/>
    <property type="match status" value="1"/>
</dbReference>
<reference evidence="14" key="1">
    <citation type="submission" date="2021-03" db="EMBL/GenBank/DDBJ databases">
        <title>Chromosome level genome of the anhydrobiotic midge Polypedilum vanderplanki.</title>
        <authorList>
            <person name="Yoshida Y."/>
            <person name="Kikawada T."/>
            <person name="Gusev O."/>
        </authorList>
    </citation>
    <scope>NUCLEOTIDE SEQUENCE</scope>
    <source>
        <strain evidence="14">NIAS01</strain>
        <tissue evidence="14">Whole body or cell culture</tissue>
    </source>
</reference>
<keyword evidence="10 12" id="KW-0739">Sodium transport</keyword>
<keyword evidence="6 13" id="KW-1133">Transmembrane helix</keyword>
<dbReference type="EMBL" id="JADBJN010000001">
    <property type="protein sequence ID" value="KAG5683736.1"/>
    <property type="molecule type" value="Genomic_DNA"/>
</dbReference>
<accession>A0A9J6CP51</accession>
<comment type="caution">
    <text evidence="14">The sequence shown here is derived from an EMBL/GenBank/DDBJ whole genome shotgun (WGS) entry which is preliminary data.</text>
</comment>
<dbReference type="PRINTS" id="PR01078">
    <property type="entry name" value="AMINACHANNEL"/>
</dbReference>
<dbReference type="GO" id="GO:0005886">
    <property type="term" value="C:plasma membrane"/>
    <property type="evidence" value="ECO:0007669"/>
    <property type="project" value="TreeGrafter"/>
</dbReference>
<sequence>MEISVWKSVTQESSMHGVHHITDDKRNKPSKLFWCCVILASITLLFLFGSTVYLKFNVEPEIGLRVNQKSMGDLPLPAITICSPVFARDYLVNYTKAADAIRAKTSVSFTPQEQNYFAANSHSCIPGYMKFINENCMNRTDFNIMKLMNESALYQNEIFKSCTFRNITWDCEKLFTRIFSDYGYCYTFNTLDHNQLFNQEIISPDFDVFKKTVQFGTNSTSQWSMFTNYKKNQTTYFPSRALKINILGLYTYLNENDTANNCQGTGKVFPIILHMPNEIPTPFHEEMYLEFGRRKQVTLMIKTYKSTDELKKYLPEKRGCYFEGERQLKFFKSYTKAHCDFECMTNYTLEVCGCVKFSMPRTKGTPICDIDKGDCYYNAMLQWPSNHENSHKPCNCLETCSSIKYSILYERNSQLNDFTGPSPVANTKGGTYSFFSIRSRNHVIDEYENFAAYRLQNFVADFGGLLGLFLGCSIISLVELIYFCINGIYKKIKHQDIKLSNKARDIKIVKPKLQQFPKNIIPKAEQQKIEFIRALNPTNLDFYIQKRILEEIKK</sequence>
<gene>
    <name evidence="14" type="ORF">PVAND_013001</name>
</gene>
<name>A0A9J6CP51_POLVA</name>
<comment type="subcellular location">
    <subcellularLocation>
        <location evidence="1">Membrane</location>
        <topology evidence="1">Multi-pass membrane protein</topology>
    </subcellularLocation>
</comment>
<dbReference type="GO" id="GO:0015280">
    <property type="term" value="F:ligand-gated sodium channel activity"/>
    <property type="evidence" value="ECO:0007669"/>
    <property type="project" value="TreeGrafter"/>
</dbReference>
<evidence type="ECO:0000256" key="12">
    <source>
        <dbReference type="RuleBase" id="RU000679"/>
    </source>
</evidence>
<evidence type="ECO:0000256" key="9">
    <source>
        <dbReference type="ARBA" id="ARBA00023136"/>
    </source>
</evidence>
<keyword evidence="9 13" id="KW-0472">Membrane</keyword>
<dbReference type="OrthoDB" id="6628406at2759"/>
<dbReference type="AlphaFoldDB" id="A0A9J6CP51"/>
<keyword evidence="5 12" id="KW-0812">Transmembrane</keyword>
<evidence type="ECO:0000313" key="15">
    <source>
        <dbReference type="Proteomes" id="UP001107558"/>
    </source>
</evidence>
<evidence type="ECO:0000256" key="13">
    <source>
        <dbReference type="SAM" id="Phobius"/>
    </source>
</evidence>
<comment type="similarity">
    <text evidence="2 12">Belongs to the amiloride-sensitive sodium channel (TC 1.A.6) family.</text>
</comment>
<evidence type="ECO:0000256" key="11">
    <source>
        <dbReference type="ARBA" id="ARBA00023303"/>
    </source>
</evidence>
<feature type="transmembrane region" description="Helical" evidence="13">
    <location>
        <begin position="462"/>
        <end position="485"/>
    </location>
</feature>
<evidence type="ECO:0000256" key="1">
    <source>
        <dbReference type="ARBA" id="ARBA00004141"/>
    </source>
</evidence>
<evidence type="ECO:0000256" key="7">
    <source>
        <dbReference type="ARBA" id="ARBA00023053"/>
    </source>
</evidence>
<dbReference type="Pfam" id="PF00858">
    <property type="entry name" value="ASC"/>
    <property type="match status" value="1"/>
</dbReference>
<organism evidence="14 15">
    <name type="scientific">Polypedilum vanderplanki</name>
    <name type="common">Sleeping chironomid midge</name>
    <dbReference type="NCBI Taxonomy" id="319348"/>
    <lineage>
        <taxon>Eukaryota</taxon>
        <taxon>Metazoa</taxon>
        <taxon>Ecdysozoa</taxon>
        <taxon>Arthropoda</taxon>
        <taxon>Hexapoda</taxon>
        <taxon>Insecta</taxon>
        <taxon>Pterygota</taxon>
        <taxon>Neoptera</taxon>
        <taxon>Endopterygota</taxon>
        <taxon>Diptera</taxon>
        <taxon>Nematocera</taxon>
        <taxon>Chironomoidea</taxon>
        <taxon>Chironomidae</taxon>
        <taxon>Chironominae</taxon>
        <taxon>Polypedilum</taxon>
        <taxon>Polypedilum</taxon>
    </lineage>
</organism>
<dbReference type="Gene3D" id="1.10.287.820">
    <property type="entry name" value="Acid-sensing ion channel domain"/>
    <property type="match status" value="1"/>
</dbReference>
<dbReference type="InterPro" id="IPR001873">
    <property type="entry name" value="ENaC"/>
</dbReference>
<protein>
    <submittedName>
        <fullName evidence="14">Uncharacterized protein</fullName>
    </submittedName>
</protein>
<evidence type="ECO:0000313" key="14">
    <source>
        <dbReference type="EMBL" id="KAG5683736.1"/>
    </source>
</evidence>
<evidence type="ECO:0000256" key="4">
    <source>
        <dbReference type="ARBA" id="ARBA00022461"/>
    </source>
</evidence>
<evidence type="ECO:0000256" key="5">
    <source>
        <dbReference type="ARBA" id="ARBA00022692"/>
    </source>
</evidence>
<evidence type="ECO:0000256" key="2">
    <source>
        <dbReference type="ARBA" id="ARBA00007193"/>
    </source>
</evidence>